<accession>A0A9P8D0A2</accession>
<proteinExistence type="predicted"/>
<dbReference type="GO" id="GO:0003723">
    <property type="term" value="F:RNA binding"/>
    <property type="evidence" value="ECO:0007669"/>
    <property type="project" value="UniProtKB-UniRule"/>
</dbReference>
<dbReference type="Pfam" id="PF00076">
    <property type="entry name" value="RRM_1"/>
    <property type="match status" value="1"/>
</dbReference>
<feature type="transmembrane region" description="Helical" evidence="4">
    <location>
        <begin position="21"/>
        <end position="41"/>
    </location>
</feature>
<feature type="region of interest" description="Disordered" evidence="3">
    <location>
        <begin position="240"/>
        <end position="462"/>
    </location>
</feature>
<reference evidence="6" key="1">
    <citation type="submission" date="2021-07" db="EMBL/GenBank/DDBJ databases">
        <title>Draft genome of Mortierella alpina, strain LL118, isolated from an aspen leaf litter sample.</title>
        <authorList>
            <person name="Yang S."/>
            <person name="Vinatzer B.A."/>
        </authorList>
    </citation>
    <scope>NUCLEOTIDE SEQUENCE</scope>
    <source>
        <strain evidence="6">LL118</strain>
    </source>
</reference>
<feature type="domain" description="RRM" evidence="5">
    <location>
        <begin position="166"/>
        <end position="241"/>
    </location>
</feature>
<dbReference type="PROSITE" id="PS50102">
    <property type="entry name" value="RRM"/>
    <property type="match status" value="1"/>
</dbReference>
<dbReference type="EMBL" id="JAIFTL010000042">
    <property type="protein sequence ID" value="KAG9325356.1"/>
    <property type="molecule type" value="Genomic_DNA"/>
</dbReference>
<comment type="caution">
    <text evidence="6">The sequence shown here is derived from an EMBL/GenBank/DDBJ whole genome shotgun (WGS) entry which is preliminary data.</text>
</comment>
<evidence type="ECO:0000256" key="2">
    <source>
        <dbReference type="PROSITE-ProRule" id="PRU00176"/>
    </source>
</evidence>
<feature type="compositionally biased region" description="Low complexity" evidence="3">
    <location>
        <begin position="376"/>
        <end position="386"/>
    </location>
</feature>
<dbReference type="SMART" id="SM00360">
    <property type="entry name" value="RRM"/>
    <property type="match status" value="1"/>
</dbReference>
<feature type="compositionally biased region" description="Basic and acidic residues" evidence="3">
    <location>
        <begin position="241"/>
        <end position="260"/>
    </location>
</feature>
<evidence type="ECO:0000313" key="6">
    <source>
        <dbReference type="EMBL" id="KAG9325356.1"/>
    </source>
</evidence>
<feature type="compositionally biased region" description="Basic and acidic residues" evidence="3">
    <location>
        <begin position="319"/>
        <end position="337"/>
    </location>
</feature>
<feature type="compositionally biased region" description="Basic and acidic residues" evidence="3">
    <location>
        <begin position="48"/>
        <end position="58"/>
    </location>
</feature>
<feature type="region of interest" description="Disordered" evidence="3">
    <location>
        <begin position="48"/>
        <end position="69"/>
    </location>
</feature>
<evidence type="ECO:0000313" key="7">
    <source>
        <dbReference type="Proteomes" id="UP000717515"/>
    </source>
</evidence>
<dbReference type="GO" id="GO:0005730">
    <property type="term" value="C:nucleolus"/>
    <property type="evidence" value="ECO:0007669"/>
    <property type="project" value="TreeGrafter"/>
</dbReference>
<gene>
    <name evidence="6" type="ORF">KVV02_004131</name>
</gene>
<feature type="compositionally biased region" description="Basic and acidic residues" evidence="3">
    <location>
        <begin position="270"/>
        <end position="299"/>
    </location>
</feature>
<organism evidence="6 7">
    <name type="scientific">Mortierella alpina</name>
    <name type="common">Oleaginous fungus</name>
    <name type="synonym">Mortierella renispora</name>
    <dbReference type="NCBI Taxonomy" id="64518"/>
    <lineage>
        <taxon>Eukaryota</taxon>
        <taxon>Fungi</taxon>
        <taxon>Fungi incertae sedis</taxon>
        <taxon>Mucoromycota</taxon>
        <taxon>Mortierellomycotina</taxon>
        <taxon>Mortierellomycetes</taxon>
        <taxon>Mortierellales</taxon>
        <taxon>Mortierellaceae</taxon>
        <taxon>Mortierella</taxon>
    </lineage>
</organism>
<dbReference type="InterPro" id="IPR000504">
    <property type="entry name" value="RRM_dom"/>
</dbReference>
<dbReference type="PANTHER" id="PTHR23236">
    <property type="entry name" value="EUKARYOTIC TRANSLATION INITIATION FACTOR 4B/4H"/>
    <property type="match status" value="1"/>
</dbReference>
<feature type="region of interest" description="Disordered" evidence="3">
    <location>
        <begin position="138"/>
        <end position="163"/>
    </location>
</feature>
<sequence>MTEVGQKKQKKKVTKMALSDFLSDPCAYTLLLLFSFAYVAFSQEADHPGNLDSEKDQRQSTGGSWADEMDDLPSAPAGYAKLDCKEHEPYCCMMQRNSRLDHVLFFIRHWHIINCLPFYFGFTDNYRSGGFGDGGRGGFSSRGGFEERESRYPPRTPVELPTRPPYTIHLGNLPFDVTESDIESFFMASQITSIRLMKDFDDKPKGFGYVEFESLDSLKKALENNGQNLCGRNVRVSVAEPPREREIRDDRTAGEWRRAEPVAPAGGRFGNDRYADRGDRPRGDREFGSRFNDSERPPDRTAVNSWRREEPLPASESRPGWEKPREREHREPREQRDTSWGPGAGGFANRAPPAPAARRKLELKPRSADAPPPAAPAETKAAKSSPFGAAKPIDNDEAIRRVEEKLKQEQQEKKETADKVRKEKESKKEKDAGEKKEKEVEEKPEEKETEEKSEEKETEVKA</sequence>
<dbReference type="SUPFAM" id="SSF54928">
    <property type="entry name" value="RNA-binding domain, RBD"/>
    <property type="match status" value="1"/>
</dbReference>
<evidence type="ECO:0000259" key="5">
    <source>
        <dbReference type="PROSITE" id="PS50102"/>
    </source>
</evidence>
<dbReference type="Gene3D" id="3.30.70.330">
    <property type="match status" value="1"/>
</dbReference>
<dbReference type="AlphaFoldDB" id="A0A9P8D0A2"/>
<dbReference type="InterPro" id="IPR012677">
    <property type="entry name" value="Nucleotide-bd_a/b_plait_sf"/>
</dbReference>
<dbReference type="PANTHER" id="PTHR23236:SF11">
    <property type="entry name" value="EUKARYOTIC TRANSLATION INITIATION FACTOR 4H"/>
    <property type="match status" value="1"/>
</dbReference>
<evidence type="ECO:0000256" key="1">
    <source>
        <dbReference type="ARBA" id="ARBA00022884"/>
    </source>
</evidence>
<keyword evidence="4" id="KW-0812">Transmembrane</keyword>
<evidence type="ECO:0000256" key="3">
    <source>
        <dbReference type="SAM" id="MobiDB-lite"/>
    </source>
</evidence>
<keyword evidence="1 2" id="KW-0694">RNA-binding</keyword>
<keyword evidence="4" id="KW-0472">Membrane</keyword>
<keyword evidence="4" id="KW-1133">Transmembrane helix</keyword>
<name>A0A9P8D0A2_MORAP</name>
<protein>
    <recommendedName>
        <fullName evidence="5">RRM domain-containing protein</fullName>
    </recommendedName>
</protein>
<feature type="compositionally biased region" description="Basic and acidic residues" evidence="3">
    <location>
        <begin position="393"/>
        <end position="462"/>
    </location>
</feature>
<evidence type="ECO:0000256" key="4">
    <source>
        <dbReference type="SAM" id="Phobius"/>
    </source>
</evidence>
<dbReference type="Proteomes" id="UP000717515">
    <property type="component" value="Unassembled WGS sequence"/>
</dbReference>
<dbReference type="InterPro" id="IPR035979">
    <property type="entry name" value="RBD_domain_sf"/>
</dbReference>